<sequence length="369" mass="38447">MQSSNIPSKIPLPFANAAGPSYVNTIPVTSQIGITNGRASLADGFPPLTFTPIASGGVPPFGADMNGILKEITSIQQWQQAGGFFPYDSAFSTTVGGYPKGAILQSANLQGLWVSTAENNTTNPDTGGAGWVSLSFEGLQAVTVTSADVTLTQLQSAYPVLVISGAKTAARNLIFPAIVGEWIVQNNTTGAYTLTAKTASGTGVTLTQGESTYIYGDGTNIYFADSSKVASFNGRVGTVTLTALDVTNALGYIPVNPTDFVQSSTTNGYQKLPSGIIVQWGRFNTPPSGNPWPYGFLPMNITFPNAMFSITGNADSLPNGGGMNNPAGSNLATVCFENLGTTGCNYRMDTNQGTVFSGTCPISWIAIGY</sequence>
<feature type="domain" description="Putative tail fiber protein gp53-like C-terminal" evidence="1">
    <location>
        <begin position="271"/>
        <end position="369"/>
    </location>
</feature>
<evidence type="ECO:0000259" key="1">
    <source>
        <dbReference type="Pfam" id="PF21882"/>
    </source>
</evidence>
<dbReference type="InterPro" id="IPR054075">
    <property type="entry name" value="Gp53-like_C"/>
</dbReference>
<dbReference type="EMBL" id="LR798197">
    <property type="protein sequence ID" value="CAB5151768.1"/>
    <property type="molecule type" value="Genomic_DNA"/>
</dbReference>
<dbReference type="Pfam" id="PF21882">
    <property type="entry name" value="Gp53-like_C"/>
    <property type="match status" value="1"/>
</dbReference>
<evidence type="ECO:0000313" key="2">
    <source>
        <dbReference type="EMBL" id="CAB5151768.1"/>
    </source>
</evidence>
<proteinExistence type="predicted"/>
<gene>
    <name evidence="2" type="ORF">UFOVP148_62</name>
</gene>
<dbReference type="Gene3D" id="2.60.40.3940">
    <property type="match status" value="1"/>
</dbReference>
<accession>A0A6J7W8P5</accession>
<name>A0A6J7W8P5_9CAUD</name>
<protein>
    <recommendedName>
        <fullName evidence="1">Putative tail fiber protein gp53-like C-terminal domain-containing protein</fullName>
    </recommendedName>
</protein>
<organism evidence="2">
    <name type="scientific">uncultured Caudovirales phage</name>
    <dbReference type="NCBI Taxonomy" id="2100421"/>
    <lineage>
        <taxon>Viruses</taxon>
        <taxon>Duplodnaviria</taxon>
        <taxon>Heunggongvirae</taxon>
        <taxon>Uroviricota</taxon>
        <taxon>Caudoviricetes</taxon>
        <taxon>Peduoviridae</taxon>
        <taxon>Maltschvirus</taxon>
        <taxon>Maltschvirus maltsch</taxon>
    </lineage>
</organism>
<reference evidence="2" key="1">
    <citation type="submission" date="2020-05" db="EMBL/GenBank/DDBJ databases">
        <authorList>
            <person name="Chiriac C."/>
            <person name="Salcher M."/>
            <person name="Ghai R."/>
            <person name="Kavagutti S V."/>
        </authorList>
    </citation>
    <scope>NUCLEOTIDE SEQUENCE</scope>
</reference>